<feature type="region of interest" description="Disordered" evidence="2">
    <location>
        <begin position="302"/>
        <end position="347"/>
    </location>
</feature>
<dbReference type="GeneID" id="2906554"/>
<proteinExistence type="predicted"/>
<dbReference type="VEuPathDB" id="FungiDB:YALI0_A18139g"/>
<feature type="compositionally biased region" description="Polar residues" evidence="2">
    <location>
        <begin position="331"/>
        <end position="340"/>
    </location>
</feature>
<evidence type="ECO:0000256" key="2">
    <source>
        <dbReference type="SAM" id="MobiDB-lite"/>
    </source>
</evidence>
<protein>
    <submittedName>
        <fullName evidence="3">Uncharacterized protein</fullName>
    </submittedName>
</protein>
<feature type="coiled-coil region" evidence="1">
    <location>
        <begin position="468"/>
        <end position="584"/>
    </location>
</feature>
<evidence type="ECO:0000313" key="3">
    <source>
        <dbReference type="EMBL" id="AOW00805.1"/>
    </source>
</evidence>
<dbReference type="AlphaFoldDB" id="A0A1D8N591"/>
<dbReference type="EMBL" id="CP017553">
    <property type="protein sequence ID" value="AOW00805.1"/>
    <property type="molecule type" value="Genomic_DNA"/>
</dbReference>
<sequence>MTTTDSPSVLQDKDIDRLVNAQKKPQEEPTMKDKALLFEKQRQEKKMKHTEAKMETNPLTSAKTFRKAPTEASTATTKDSTKNVNNTTSTKNNTKNTPKNTPKNIPKNTTAKPPIPKSAMKPSVPAAAAAVSTSAATAPAATASVSVSEPAAAFSPASHDMASFMTGDTSAAIECLMNGTSTSTPQKSASGISTNKHVNAAASQVNNRSNTSNSFDSHTTQKAGSYNPNITNILSERELDSTDCYADSESRSQPHKPSVLLPTTVLTDNKTPTYPPSPEFFSDHTDARDVRVGASFVNHKQPYNFARNNHGSDVSSAMDNARRQASETRRSNLSSYNDRNQPAAHSYLRTAPNHMEKIRTEVDKEQTREKKLARERLARKQQRDKFDLLQTPQTKNKFNMQVPLDMSEEQLFEVICKLTTQLDQSQARVREVEELVQQCSEQLNERSVEIDSLKSQYEEDQGEKEMLVGQLEEQLKRVSEEKDVELRQATERMEKELNDVTATKDHEIQQLKQQVQDLTIQLSGATVSDVKTLRTDYEHYKSQCYRKDVMISELEARLQREENLEKFETELKDKEKRLIKTELRLGQQALEQDHERQKLEVEKKVLGEKDEEERLRERLRELGSRDRSYNRSSRDRSHDRLYERSPRSRDRSSRDRSRDRYSRSRSRSRYRRRSDSVKDYSVGPRDKGDLRSLALEKIIDFLLARQKAGAQRAHMDACYNVSGPGVRYGDGLSDATVEKVLKEFLNKDEGYLMDLLEGDGKRLDEYLGTIYSGVGV</sequence>
<dbReference type="KEGG" id="yli:2906554"/>
<dbReference type="RefSeq" id="XP_499973.4">
    <property type="nucleotide sequence ID" value="XM_499973.4"/>
</dbReference>
<feature type="region of interest" description="Disordered" evidence="2">
    <location>
        <begin position="623"/>
        <end position="683"/>
    </location>
</feature>
<name>A0A1D8N591_YARLL</name>
<dbReference type="VEuPathDB" id="FungiDB:YALI1_A18414g"/>
<evidence type="ECO:0000256" key="1">
    <source>
        <dbReference type="SAM" id="Coils"/>
    </source>
</evidence>
<feature type="compositionally biased region" description="Basic and acidic residues" evidence="2">
    <location>
        <begin position="623"/>
        <end position="662"/>
    </location>
</feature>
<feature type="compositionally biased region" description="Basic residues" evidence="2">
    <location>
        <begin position="663"/>
        <end position="672"/>
    </location>
</feature>
<feature type="region of interest" description="Disordered" evidence="2">
    <location>
        <begin position="199"/>
        <end position="228"/>
    </location>
</feature>
<feature type="compositionally biased region" description="Basic and acidic residues" evidence="2">
    <location>
        <begin position="320"/>
        <end position="330"/>
    </location>
</feature>
<reference evidence="3 4" key="1">
    <citation type="journal article" date="2016" name="PLoS ONE">
        <title>Sequence Assembly of Yarrowia lipolytica Strain W29/CLIB89 Shows Transposable Element Diversity.</title>
        <authorList>
            <person name="Magnan C."/>
            <person name="Yu J."/>
            <person name="Chang I."/>
            <person name="Jahn E."/>
            <person name="Kanomata Y."/>
            <person name="Wu J."/>
            <person name="Zeller M."/>
            <person name="Oakes M."/>
            <person name="Baldi P."/>
            <person name="Sandmeyer S."/>
        </authorList>
    </citation>
    <scope>NUCLEOTIDE SEQUENCE [LARGE SCALE GENOMIC DNA]</scope>
    <source>
        <strain evidence="4">CLIB89(W29)</strain>
    </source>
</reference>
<feature type="compositionally biased region" description="Basic and acidic residues" evidence="2">
    <location>
        <begin position="24"/>
        <end position="54"/>
    </location>
</feature>
<evidence type="ECO:0000313" key="4">
    <source>
        <dbReference type="Proteomes" id="UP000182444"/>
    </source>
</evidence>
<feature type="compositionally biased region" description="Polar residues" evidence="2">
    <location>
        <begin position="306"/>
        <end position="318"/>
    </location>
</feature>
<feature type="compositionally biased region" description="Basic and acidic residues" evidence="2">
    <location>
        <begin position="673"/>
        <end position="683"/>
    </location>
</feature>
<gene>
    <name evidence="3" type="ORF">YALI1_A18414g</name>
</gene>
<keyword evidence="1" id="KW-0175">Coiled coil</keyword>
<feature type="region of interest" description="Disordered" evidence="2">
    <location>
        <begin position="1"/>
        <end position="121"/>
    </location>
</feature>
<dbReference type="Proteomes" id="UP000182444">
    <property type="component" value="Chromosome 1A"/>
</dbReference>
<organism evidence="3 4">
    <name type="scientific">Yarrowia lipolytica</name>
    <name type="common">Candida lipolytica</name>
    <dbReference type="NCBI Taxonomy" id="4952"/>
    <lineage>
        <taxon>Eukaryota</taxon>
        <taxon>Fungi</taxon>
        <taxon>Dikarya</taxon>
        <taxon>Ascomycota</taxon>
        <taxon>Saccharomycotina</taxon>
        <taxon>Dipodascomycetes</taxon>
        <taxon>Dipodascales</taxon>
        <taxon>Dipodascales incertae sedis</taxon>
        <taxon>Yarrowia</taxon>
    </lineage>
</organism>
<accession>A0A1D8N591</accession>
<feature type="compositionally biased region" description="Low complexity" evidence="2">
    <location>
        <begin position="76"/>
        <end position="112"/>
    </location>
</feature>